<gene>
    <name evidence="2" type="ORF">SAMN04488075_0175</name>
</gene>
<dbReference type="CDD" id="cd07344">
    <property type="entry name" value="M48_yhfN_like"/>
    <property type="match status" value="1"/>
</dbReference>
<dbReference type="AlphaFoldDB" id="A0A1H6JFQ9"/>
<evidence type="ECO:0000313" key="2">
    <source>
        <dbReference type="EMBL" id="SEH57919.1"/>
    </source>
</evidence>
<dbReference type="EMBL" id="FNXG01000001">
    <property type="protein sequence ID" value="SEH57919.1"/>
    <property type="molecule type" value="Genomic_DNA"/>
</dbReference>
<dbReference type="RefSeq" id="WP_090844224.1">
    <property type="nucleotide sequence ID" value="NZ_FNXG01000001.1"/>
</dbReference>
<keyword evidence="3" id="KW-1185">Reference proteome</keyword>
<evidence type="ECO:0000259" key="1">
    <source>
        <dbReference type="Pfam" id="PF01863"/>
    </source>
</evidence>
<proteinExistence type="predicted"/>
<dbReference type="Proteomes" id="UP000199125">
    <property type="component" value="Unassembled WGS sequence"/>
</dbReference>
<name>A0A1H6JFQ9_9RHOB</name>
<sequence length="234" mass="25733">MILQNGTEVTLRRHAGARRMTLRVSRRDGTVTLTLPRRMPQSQAQAFLHEQGDWLARTLAGLAPPRLARFGAVLPVEGRGLVLTPAAVRAPQVQGDTLMLPAARAPGVAAAAFLRALAQARLTAASDRHAAALGRRYTAMALRDTRSRWGSCTDRGRLMYSWRLAMAPPEVLDYVAAHEVAHLAHMDHSPDFWAAVARLCPDYAARRAWLREHGSALHAWQFRPGPSEESGDEN</sequence>
<dbReference type="STRING" id="65735.SAMN04488075_0175"/>
<feature type="domain" description="YgjP-like metallopeptidase" evidence="1">
    <location>
        <begin position="19"/>
        <end position="213"/>
    </location>
</feature>
<dbReference type="InterPro" id="IPR002725">
    <property type="entry name" value="YgjP-like_metallopeptidase"/>
</dbReference>
<dbReference type="InterPro" id="IPR053136">
    <property type="entry name" value="UTP_pyrophosphatase-like"/>
</dbReference>
<dbReference type="Gene3D" id="3.30.2010.10">
    <property type="entry name" value="Metalloproteases ('zincins'), catalytic domain"/>
    <property type="match status" value="1"/>
</dbReference>
<evidence type="ECO:0000313" key="3">
    <source>
        <dbReference type="Proteomes" id="UP000199125"/>
    </source>
</evidence>
<dbReference type="PANTHER" id="PTHR30399">
    <property type="entry name" value="UNCHARACTERIZED PROTEIN YGJP"/>
    <property type="match status" value="1"/>
</dbReference>
<dbReference type="OrthoDB" id="9795402at2"/>
<reference evidence="3" key="1">
    <citation type="submission" date="2016-10" db="EMBL/GenBank/DDBJ databases">
        <authorList>
            <person name="Varghese N."/>
            <person name="Submissions S."/>
        </authorList>
    </citation>
    <scope>NUCLEOTIDE SEQUENCE [LARGE SCALE GENOMIC DNA]</scope>
    <source>
        <strain evidence="3">DSM 11593</strain>
    </source>
</reference>
<protein>
    <recommendedName>
        <fullName evidence="1">YgjP-like metallopeptidase domain-containing protein</fullName>
    </recommendedName>
</protein>
<dbReference type="PANTHER" id="PTHR30399:SF1">
    <property type="entry name" value="UTP PYROPHOSPHATASE"/>
    <property type="match status" value="1"/>
</dbReference>
<accession>A0A1H6JFQ9</accession>
<organism evidence="2 3">
    <name type="scientific">Paracoccus alkenifer</name>
    <dbReference type="NCBI Taxonomy" id="65735"/>
    <lineage>
        <taxon>Bacteria</taxon>
        <taxon>Pseudomonadati</taxon>
        <taxon>Pseudomonadota</taxon>
        <taxon>Alphaproteobacteria</taxon>
        <taxon>Rhodobacterales</taxon>
        <taxon>Paracoccaceae</taxon>
        <taxon>Paracoccus</taxon>
    </lineage>
</organism>
<dbReference type="Pfam" id="PF01863">
    <property type="entry name" value="YgjP-like"/>
    <property type="match status" value="1"/>
</dbReference>